<name>A0A1R3HHI0_COCAP</name>
<evidence type="ECO:0000313" key="2">
    <source>
        <dbReference type="EMBL" id="OMO69748.1"/>
    </source>
</evidence>
<proteinExistence type="predicted"/>
<dbReference type="Proteomes" id="UP000188268">
    <property type="component" value="Unassembled WGS sequence"/>
</dbReference>
<dbReference type="Gramene" id="OMO69748">
    <property type="protein sequence ID" value="OMO69748"/>
    <property type="gene ID" value="CCACVL1_19302"/>
</dbReference>
<gene>
    <name evidence="2" type="ORF">CCACVL1_19302</name>
</gene>
<evidence type="ECO:0000256" key="1">
    <source>
        <dbReference type="SAM" id="MobiDB-lite"/>
    </source>
</evidence>
<dbReference type="EMBL" id="AWWV01011972">
    <property type="protein sequence ID" value="OMO69748.1"/>
    <property type="molecule type" value="Genomic_DNA"/>
</dbReference>
<reference evidence="2 3" key="1">
    <citation type="submission" date="2013-09" db="EMBL/GenBank/DDBJ databases">
        <title>Corchorus capsularis genome sequencing.</title>
        <authorList>
            <person name="Alam M."/>
            <person name="Haque M.S."/>
            <person name="Islam M.S."/>
            <person name="Emdad E.M."/>
            <person name="Islam M.M."/>
            <person name="Ahmed B."/>
            <person name="Halim A."/>
            <person name="Hossen Q.M.M."/>
            <person name="Hossain M.Z."/>
            <person name="Ahmed R."/>
            <person name="Khan M.M."/>
            <person name="Islam R."/>
            <person name="Rashid M.M."/>
            <person name="Khan S.A."/>
            <person name="Rahman M.S."/>
            <person name="Alam M."/>
        </authorList>
    </citation>
    <scope>NUCLEOTIDE SEQUENCE [LARGE SCALE GENOMIC DNA]</scope>
    <source>
        <strain evidence="3">cv. CVL-1</strain>
        <tissue evidence="2">Whole seedling</tissue>
    </source>
</reference>
<protein>
    <submittedName>
        <fullName evidence="2">Uncharacterized protein</fullName>
    </submittedName>
</protein>
<organism evidence="2 3">
    <name type="scientific">Corchorus capsularis</name>
    <name type="common">Jute</name>
    <dbReference type="NCBI Taxonomy" id="210143"/>
    <lineage>
        <taxon>Eukaryota</taxon>
        <taxon>Viridiplantae</taxon>
        <taxon>Streptophyta</taxon>
        <taxon>Embryophyta</taxon>
        <taxon>Tracheophyta</taxon>
        <taxon>Spermatophyta</taxon>
        <taxon>Magnoliopsida</taxon>
        <taxon>eudicotyledons</taxon>
        <taxon>Gunneridae</taxon>
        <taxon>Pentapetalae</taxon>
        <taxon>rosids</taxon>
        <taxon>malvids</taxon>
        <taxon>Malvales</taxon>
        <taxon>Malvaceae</taxon>
        <taxon>Grewioideae</taxon>
        <taxon>Apeibeae</taxon>
        <taxon>Corchorus</taxon>
    </lineage>
</organism>
<comment type="caution">
    <text evidence="2">The sequence shown here is derived from an EMBL/GenBank/DDBJ whole genome shotgun (WGS) entry which is preliminary data.</text>
</comment>
<evidence type="ECO:0000313" key="3">
    <source>
        <dbReference type="Proteomes" id="UP000188268"/>
    </source>
</evidence>
<feature type="region of interest" description="Disordered" evidence="1">
    <location>
        <begin position="1"/>
        <end position="21"/>
    </location>
</feature>
<sequence length="21" mass="2269">MTGQGRVKAAKPQDPFPNPTK</sequence>
<dbReference type="AlphaFoldDB" id="A0A1R3HHI0"/>
<accession>A0A1R3HHI0</accession>
<keyword evidence="3" id="KW-1185">Reference proteome</keyword>